<keyword evidence="5" id="KW-1185">Reference proteome</keyword>
<accession>A0A067N275</accession>
<evidence type="ECO:0000313" key="5">
    <source>
        <dbReference type="Proteomes" id="UP000027195"/>
    </source>
</evidence>
<dbReference type="InterPro" id="IPR046341">
    <property type="entry name" value="SET_dom_sf"/>
</dbReference>
<dbReference type="InterPro" id="IPR019734">
    <property type="entry name" value="TPR_rpt"/>
</dbReference>
<dbReference type="CDD" id="cd20071">
    <property type="entry name" value="SET_SMYD"/>
    <property type="match status" value="1"/>
</dbReference>
<feature type="domain" description="SET" evidence="3">
    <location>
        <begin position="362"/>
        <end position="564"/>
    </location>
</feature>
<feature type="repeat" description="TPR" evidence="1">
    <location>
        <begin position="284"/>
        <end position="317"/>
    </location>
</feature>
<dbReference type="PROSITE" id="PS50005">
    <property type="entry name" value="TPR"/>
    <property type="match status" value="1"/>
</dbReference>
<evidence type="ECO:0000313" key="4">
    <source>
        <dbReference type="EMBL" id="KDQ17836.1"/>
    </source>
</evidence>
<evidence type="ECO:0000256" key="1">
    <source>
        <dbReference type="PROSITE-ProRule" id="PRU00339"/>
    </source>
</evidence>
<dbReference type="PROSITE" id="PS50280">
    <property type="entry name" value="SET"/>
    <property type="match status" value="1"/>
</dbReference>
<dbReference type="InterPro" id="IPR011990">
    <property type="entry name" value="TPR-like_helical_dom_sf"/>
</dbReference>
<dbReference type="STRING" id="930990.A0A067N275"/>
<proteinExistence type="predicted"/>
<dbReference type="HOGENOM" id="CLU_009043_0_0_1"/>
<dbReference type="PANTHER" id="PTHR47643">
    <property type="entry name" value="TPR DOMAIN PROTEIN (AFU_ORTHOLOGUE AFUA_5G12710)"/>
    <property type="match status" value="1"/>
</dbReference>
<reference evidence="5" key="1">
    <citation type="journal article" date="2014" name="Proc. Natl. Acad. Sci. U.S.A.">
        <title>Extensive sampling of basidiomycete genomes demonstrates inadequacy of the white-rot/brown-rot paradigm for wood decay fungi.</title>
        <authorList>
            <person name="Riley R."/>
            <person name="Salamov A.A."/>
            <person name="Brown D.W."/>
            <person name="Nagy L.G."/>
            <person name="Floudas D."/>
            <person name="Held B.W."/>
            <person name="Levasseur A."/>
            <person name="Lombard V."/>
            <person name="Morin E."/>
            <person name="Otillar R."/>
            <person name="Lindquist E.A."/>
            <person name="Sun H."/>
            <person name="LaButti K.M."/>
            <person name="Schmutz J."/>
            <person name="Jabbour D."/>
            <person name="Luo H."/>
            <person name="Baker S.E."/>
            <person name="Pisabarro A.G."/>
            <person name="Walton J.D."/>
            <person name="Blanchette R.A."/>
            <person name="Henrissat B."/>
            <person name="Martin F."/>
            <person name="Cullen D."/>
            <person name="Hibbett D.S."/>
            <person name="Grigoriev I.V."/>
        </authorList>
    </citation>
    <scope>NUCLEOTIDE SEQUENCE [LARGE SCALE GENOMIC DNA]</scope>
    <source>
        <strain evidence="5">FD-172 SS1</strain>
    </source>
</reference>
<dbReference type="InterPro" id="IPR053209">
    <property type="entry name" value="Gramillin-biosynth_MTr"/>
</dbReference>
<evidence type="ECO:0000259" key="3">
    <source>
        <dbReference type="PROSITE" id="PS50280"/>
    </source>
</evidence>
<feature type="region of interest" description="Disordered" evidence="2">
    <location>
        <begin position="1"/>
        <end position="30"/>
    </location>
</feature>
<feature type="compositionally biased region" description="Basic and acidic residues" evidence="2">
    <location>
        <begin position="7"/>
        <end position="21"/>
    </location>
</feature>
<dbReference type="SMART" id="SM00317">
    <property type="entry name" value="SET"/>
    <property type="match status" value="1"/>
</dbReference>
<gene>
    <name evidence="4" type="ORF">BOTBODRAFT_29148</name>
</gene>
<dbReference type="SUPFAM" id="SSF82199">
    <property type="entry name" value="SET domain"/>
    <property type="match status" value="1"/>
</dbReference>
<dbReference type="PANTHER" id="PTHR47643:SF2">
    <property type="entry name" value="TPR DOMAIN PROTEIN (AFU_ORTHOLOGUE AFUA_5G12710)"/>
    <property type="match status" value="1"/>
</dbReference>
<dbReference type="Gene3D" id="2.170.270.10">
    <property type="entry name" value="SET domain"/>
    <property type="match status" value="1"/>
</dbReference>
<name>A0A067N275_BOTB1</name>
<sequence>MFPQDIKSAKSKLDEEYHRTEPQQIPHVRRKTRMRSLALLRAAMEEAEAASGGASGQHVDGDKDQYAFVGYKRHFSQNKLPEFEQIEILKMQAYRLHTGRCLVCRVVSQPSRKGDKITVGVEDGPGSILMINIRFPALSEAPTMVLDTIFPLGTLLAIREPIVELTGPPSPNPFILVNSLSDIVFLEPTDPVLLHTTWEHPAPSNPFAGQTATDWQTRGNGYFTDGHIFASAVAYSKGLECDPAAYILRLNRAAAYLRLECFEAAIADTAAVLASAGVARNERLKAHYRAAQAQYRLGRYYLALDGFKQCISIAPEFVGVKGWVSRCAERIQESMGSYNWVRMYKEALVPGSGLVDAADFVGPIKVGKSSRGGGRGIVAMRNVKVGDLLLVANPLVSAFPPEPTTKHELGANFITGHVDGWPRHALISKLITKLAGNPALYDTVAALYAGPTFPAPPPEFPPATQPDTPYLSNPLHVKMDMDVSLLEHICTYNAFYLKNVTRTTSACRTISRDFLKLPAALYLLPSLFNHSCVPSATWHHFGDVMVVRAAKDVAAGEELTLSYIAGPGDTIFSREAELKVHMAECDCPLCDADRGDGRMQCSTRAMSDLIFRRTDYRDCNTPEEIRVKVEPTYAASRGTLRPTMLRYHHYAAELMMLEAGFDPARWSAAVVEVFKALEAAGVVVNDKTASFRPSDLEGQPRDAFIIRTDSAPTYATELCVKLMLVLANVFHCHRDRRMAGRWMDAAFWLEGVHVGGGREIFCLRYAKALSMRPLLAAYVRRA</sequence>
<dbReference type="InterPro" id="IPR001214">
    <property type="entry name" value="SET_dom"/>
</dbReference>
<dbReference type="AlphaFoldDB" id="A0A067N275"/>
<organism evidence="4 5">
    <name type="scientific">Botryobasidium botryosum (strain FD-172 SS1)</name>
    <dbReference type="NCBI Taxonomy" id="930990"/>
    <lineage>
        <taxon>Eukaryota</taxon>
        <taxon>Fungi</taxon>
        <taxon>Dikarya</taxon>
        <taxon>Basidiomycota</taxon>
        <taxon>Agaricomycotina</taxon>
        <taxon>Agaricomycetes</taxon>
        <taxon>Cantharellales</taxon>
        <taxon>Botryobasidiaceae</taxon>
        <taxon>Botryobasidium</taxon>
    </lineage>
</organism>
<protein>
    <recommendedName>
        <fullName evidence="3">SET domain-containing protein</fullName>
    </recommendedName>
</protein>
<dbReference type="EMBL" id="KL198022">
    <property type="protein sequence ID" value="KDQ17836.1"/>
    <property type="molecule type" value="Genomic_DNA"/>
</dbReference>
<evidence type="ECO:0000256" key="2">
    <source>
        <dbReference type="SAM" id="MobiDB-lite"/>
    </source>
</evidence>
<keyword evidence="1" id="KW-0802">TPR repeat</keyword>
<dbReference type="SMART" id="SM00028">
    <property type="entry name" value="TPR"/>
    <property type="match status" value="3"/>
</dbReference>
<dbReference type="Gene3D" id="1.25.40.10">
    <property type="entry name" value="Tetratricopeptide repeat domain"/>
    <property type="match status" value="1"/>
</dbReference>
<dbReference type="InParanoid" id="A0A067N275"/>
<dbReference type="SUPFAM" id="SSF48452">
    <property type="entry name" value="TPR-like"/>
    <property type="match status" value="1"/>
</dbReference>
<dbReference type="Proteomes" id="UP000027195">
    <property type="component" value="Unassembled WGS sequence"/>
</dbReference>
<dbReference type="Pfam" id="PF00856">
    <property type="entry name" value="SET"/>
    <property type="match status" value="1"/>
</dbReference>
<dbReference type="OrthoDB" id="5945798at2759"/>